<comment type="caution">
    <text evidence="2">The sequence shown here is derived from an EMBL/GenBank/DDBJ whole genome shotgun (WGS) entry which is preliminary data.</text>
</comment>
<organism evidence="2 3">
    <name type="scientific">Ameca splendens</name>
    <dbReference type="NCBI Taxonomy" id="208324"/>
    <lineage>
        <taxon>Eukaryota</taxon>
        <taxon>Metazoa</taxon>
        <taxon>Chordata</taxon>
        <taxon>Craniata</taxon>
        <taxon>Vertebrata</taxon>
        <taxon>Euteleostomi</taxon>
        <taxon>Actinopterygii</taxon>
        <taxon>Neopterygii</taxon>
        <taxon>Teleostei</taxon>
        <taxon>Neoteleostei</taxon>
        <taxon>Acanthomorphata</taxon>
        <taxon>Ovalentaria</taxon>
        <taxon>Atherinomorphae</taxon>
        <taxon>Cyprinodontiformes</taxon>
        <taxon>Goodeidae</taxon>
        <taxon>Ameca</taxon>
    </lineage>
</organism>
<evidence type="ECO:0000313" key="2">
    <source>
        <dbReference type="EMBL" id="MEQ2292895.1"/>
    </source>
</evidence>
<proteinExistence type="predicted"/>
<name>A0ABV0YHI6_9TELE</name>
<gene>
    <name evidence="2" type="ORF">AMECASPLE_027470</name>
</gene>
<evidence type="ECO:0000256" key="1">
    <source>
        <dbReference type="SAM" id="MobiDB-lite"/>
    </source>
</evidence>
<protein>
    <submittedName>
        <fullName evidence="2">Uncharacterized protein</fullName>
    </submittedName>
</protein>
<accession>A0ABV0YHI6</accession>
<reference evidence="2 3" key="1">
    <citation type="submission" date="2021-06" db="EMBL/GenBank/DDBJ databases">
        <authorList>
            <person name="Palmer J.M."/>
        </authorList>
    </citation>
    <scope>NUCLEOTIDE SEQUENCE [LARGE SCALE GENOMIC DNA]</scope>
    <source>
        <strain evidence="2 3">AS_MEX2019</strain>
        <tissue evidence="2">Muscle</tissue>
    </source>
</reference>
<dbReference type="EMBL" id="JAHRIP010031125">
    <property type="protein sequence ID" value="MEQ2292895.1"/>
    <property type="molecule type" value="Genomic_DNA"/>
</dbReference>
<feature type="region of interest" description="Disordered" evidence="1">
    <location>
        <begin position="1"/>
        <end position="86"/>
    </location>
</feature>
<keyword evidence="3" id="KW-1185">Reference proteome</keyword>
<feature type="compositionally biased region" description="Basic and acidic residues" evidence="1">
    <location>
        <begin position="40"/>
        <end position="51"/>
    </location>
</feature>
<feature type="compositionally biased region" description="Polar residues" evidence="1">
    <location>
        <begin position="11"/>
        <end position="27"/>
    </location>
</feature>
<evidence type="ECO:0000313" key="3">
    <source>
        <dbReference type="Proteomes" id="UP001469553"/>
    </source>
</evidence>
<dbReference type="Proteomes" id="UP001469553">
    <property type="component" value="Unassembled WGS sequence"/>
</dbReference>
<sequence length="103" mass="11499">MNSWRRPAGGVQSTQGDPSPSGTTKKSVSSEEEIIQGRSSRREEEEIETRQKQRYQQHGGKQRFAATSAGQAADEGTKQTHTHDSLMKRMLGVLHFMKNPSLD</sequence>
<feature type="compositionally biased region" description="Basic and acidic residues" evidence="1">
    <location>
        <begin position="75"/>
        <end position="86"/>
    </location>
</feature>